<dbReference type="InterPro" id="IPR002591">
    <property type="entry name" value="Phosphodiest/P_Trfase"/>
</dbReference>
<dbReference type="PANTHER" id="PTHR10151:SF120">
    <property type="entry name" value="BIS(5'-ADENOSYL)-TRIPHOSPHATASE"/>
    <property type="match status" value="1"/>
</dbReference>
<evidence type="ECO:0000313" key="2">
    <source>
        <dbReference type="Proteomes" id="UP001266357"/>
    </source>
</evidence>
<reference evidence="1 2" key="1">
    <citation type="submission" date="2023-09" db="EMBL/GenBank/DDBJ databases">
        <authorList>
            <person name="Rey-Velasco X."/>
        </authorList>
    </citation>
    <scope>NUCLEOTIDE SEQUENCE [LARGE SCALE GENOMIC DNA]</scope>
    <source>
        <strain evidence="1 2">W431</strain>
    </source>
</reference>
<comment type="caution">
    <text evidence="1">The sequence shown here is derived from an EMBL/GenBank/DDBJ whole genome shotgun (WGS) entry which is preliminary data.</text>
</comment>
<dbReference type="Gene3D" id="3.40.720.10">
    <property type="entry name" value="Alkaline Phosphatase, subunit A"/>
    <property type="match status" value="1"/>
</dbReference>
<dbReference type="EMBL" id="JAVRIF010000001">
    <property type="protein sequence ID" value="MDT0601997.1"/>
    <property type="molecule type" value="Genomic_DNA"/>
</dbReference>
<protein>
    <submittedName>
        <fullName evidence="1">Ectonucleotide pyrophosphatase/phosphodiesterase</fullName>
    </submittedName>
</protein>
<dbReference type="InterPro" id="IPR017850">
    <property type="entry name" value="Alkaline_phosphatase_core_sf"/>
</dbReference>
<dbReference type="CDD" id="cd16018">
    <property type="entry name" value="Enpp"/>
    <property type="match status" value="1"/>
</dbReference>
<dbReference type="SUPFAM" id="SSF53649">
    <property type="entry name" value="Alkaline phosphatase-like"/>
    <property type="match status" value="1"/>
</dbReference>
<accession>A0ABU2ZXF3</accession>
<name>A0ABU2ZXF3_9GAMM</name>
<dbReference type="PANTHER" id="PTHR10151">
    <property type="entry name" value="ECTONUCLEOTIDE PYROPHOSPHATASE/PHOSPHODIESTERASE"/>
    <property type="match status" value="1"/>
</dbReference>
<dbReference type="RefSeq" id="WP_311575359.1">
    <property type="nucleotide sequence ID" value="NZ_JAVRIF010000001.1"/>
</dbReference>
<sequence length="410" mass="46481">MTRIILISVLALISFNSVAKNPVILLSVDGFSQRYLKEYQPKNILALSRKGVIAQGLIPTFPSKTFPNHLSIVTGMYPANHGIIHNNFYNRSLQQYYTKGAAAKNPAWLFAKPIWTIAEQQGIKSAIYFWPESEAKIDGVLPSYYFKYKHNESNLNRINQIVDWLKLPENQRPELIIGYFSTIDDAGHHYGPNSTELAQAVKNFDQLLGQLLDKINQETEFTPNIVLVSDHGMMTVDKQKTLLWKTLFENFTSLNIVNGQTQLFIYEKNQNILNDVRSHLSSLPVKSYFQVFDKSDYPEHWHFNNHNAAVPDMVINALPPTTFIDEHSDNNPGVHGYDPYGQDELTGIFITQGPDVKTGIQINAFENIHVFSLLEKLLEISPSDQVDSQISILSNVINTTKANKLITKSN</sequence>
<keyword evidence="2" id="KW-1185">Reference proteome</keyword>
<dbReference type="Proteomes" id="UP001266357">
    <property type="component" value="Unassembled WGS sequence"/>
</dbReference>
<evidence type="ECO:0000313" key="1">
    <source>
        <dbReference type="EMBL" id="MDT0601997.1"/>
    </source>
</evidence>
<gene>
    <name evidence="1" type="ORF">RM573_00110</name>
</gene>
<organism evidence="1 2">
    <name type="scientific">Thalassotalea castellviae</name>
    <dbReference type="NCBI Taxonomy" id="3075612"/>
    <lineage>
        <taxon>Bacteria</taxon>
        <taxon>Pseudomonadati</taxon>
        <taxon>Pseudomonadota</taxon>
        <taxon>Gammaproteobacteria</taxon>
        <taxon>Alteromonadales</taxon>
        <taxon>Colwelliaceae</taxon>
        <taxon>Thalassotalea</taxon>
    </lineage>
</organism>
<dbReference type="Pfam" id="PF01663">
    <property type="entry name" value="Phosphodiest"/>
    <property type="match status" value="1"/>
</dbReference>
<proteinExistence type="predicted"/>
<dbReference type="Gene3D" id="3.30.1360.180">
    <property type="match status" value="1"/>
</dbReference>